<organism evidence="2 3">
    <name type="scientific">Lophium mytilinum</name>
    <dbReference type="NCBI Taxonomy" id="390894"/>
    <lineage>
        <taxon>Eukaryota</taxon>
        <taxon>Fungi</taxon>
        <taxon>Dikarya</taxon>
        <taxon>Ascomycota</taxon>
        <taxon>Pezizomycotina</taxon>
        <taxon>Dothideomycetes</taxon>
        <taxon>Pleosporomycetidae</taxon>
        <taxon>Mytilinidiales</taxon>
        <taxon>Mytilinidiaceae</taxon>
        <taxon>Lophium</taxon>
    </lineage>
</organism>
<feature type="compositionally biased region" description="Polar residues" evidence="1">
    <location>
        <begin position="1"/>
        <end position="10"/>
    </location>
</feature>
<evidence type="ECO:0000313" key="3">
    <source>
        <dbReference type="Proteomes" id="UP000799750"/>
    </source>
</evidence>
<keyword evidence="3" id="KW-1185">Reference proteome</keyword>
<dbReference type="EMBL" id="MU004181">
    <property type="protein sequence ID" value="KAF2502393.1"/>
    <property type="molecule type" value="Genomic_DNA"/>
</dbReference>
<sequence>MASSASSPSVHQPPGRFGSGQPATLPPTTHNCTAGAKQIGGAGVRPRPARAMPHRPPERPRTKPQRVPGKDHRRRRFELPDRRAPFKTPRASCKKIAPGVDAQAEWPCKGFEHGTVTAPAR</sequence>
<protein>
    <submittedName>
        <fullName evidence="2">Uncharacterized protein</fullName>
    </submittedName>
</protein>
<reference evidence="2" key="1">
    <citation type="journal article" date="2020" name="Stud. Mycol.">
        <title>101 Dothideomycetes genomes: a test case for predicting lifestyles and emergence of pathogens.</title>
        <authorList>
            <person name="Haridas S."/>
            <person name="Albert R."/>
            <person name="Binder M."/>
            <person name="Bloem J."/>
            <person name="Labutti K."/>
            <person name="Salamov A."/>
            <person name="Andreopoulos B."/>
            <person name="Baker S."/>
            <person name="Barry K."/>
            <person name="Bills G."/>
            <person name="Bluhm B."/>
            <person name="Cannon C."/>
            <person name="Castanera R."/>
            <person name="Culley D."/>
            <person name="Daum C."/>
            <person name="Ezra D."/>
            <person name="Gonzalez J."/>
            <person name="Henrissat B."/>
            <person name="Kuo A."/>
            <person name="Liang C."/>
            <person name="Lipzen A."/>
            <person name="Lutzoni F."/>
            <person name="Magnuson J."/>
            <person name="Mondo S."/>
            <person name="Nolan M."/>
            <person name="Ohm R."/>
            <person name="Pangilinan J."/>
            <person name="Park H.-J."/>
            <person name="Ramirez L."/>
            <person name="Alfaro M."/>
            <person name="Sun H."/>
            <person name="Tritt A."/>
            <person name="Yoshinaga Y."/>
            <person name="Zwiers L.-H."/>
            <person name="Turgeon B."/>
            <person name="Goodwin S."/>
            <person name="Spatafora J."/>
            <person name="Crous P."/>
            <person name="Grigoriev I."/>
        </authorList>
    </citation>
    <scope>NUCLEOTIDE SEQUENCE</scope>
    <source>
        <strain evidence="2">CBS 269.34</strain>
    </source>
</reference>
<feature type="region of interest" description="Disordered" evidence="1">
    <location>
        <begin position="1"/>
        <end position="95"/>
    </location>
</feature>
<name>A0A6A6RF70_9PEZI</name>
<dbReference type="Proteomes" id="UP000799750">
    <property type="component" value="Unassembled WGS sequence"/>
</dbReference>
<gene>
    <name evidence="2" type="ORF">BU16DRAFT_532752</name>
</gene>
<evidence type="ECO:0000313" key="2">
    <source>
        <dbReference type="EMBL" id="KAF2502393.1"/>
    </source>
</evidence>
<accession>A0A6A6RF70</accession>
<dbReference type="AlphaFoldDB" id="A0A6A6RF70"/>
<proteinExistence type="predicted"/>
<evidence type="ECO:0000256" key="1">
    <source>
        <dbReference type="SAM" id="MobiDB-lite"/>
    </source>
</evidence>